<dbReference type="Proteomes" id="UP001430848">
    <property type="component" value="Unassembled WGS sequence"/>
</dbReference>
<evidence type="ECO:0000256" key="2">
    <source>
        <dbReference type="ARBA" id="ARBA00023043"/>
    </source>
</evidence>
<dbReference type="InterPro" id="IPR002110">
    <property type="entry name" value="Ankyrin_rpt"/>
</dbReference>
<accession>A0ABR1PIH9</accession>
<keyword evidence="1" id="KW-0677">Repeat</keyword>
<sequence length="474" mass="53285">MATRSHLIPKFAYDIDKQRILFVAAGSGPAEYFLDLHGQVDGPVSQQDMSTKANWTEATETTFIGDDNLKCEIPKIEMVVAEMVTGNIGYVRQYLDCSPEAEIFLHGVEAYKVATPNGSNGSDYNDQDTNSDATSVEENAEVTGKTCLHFAACEQYQHILELLLQRGANPNAIALNGRFPLAEAALWGRLENVKLLLQYGADKHLECLRRGKRLRAIDFARPLTENIEERHRQSKRVYNEHTYDRDKDRKAIVRCLSDEDKESRDKRCSLRGFAFTTSPTNESLLTLIAYFDVPKKWKTISVLLRGGGHPPVAAMSGWGHGVDENINVQIEGNEWTDQVQGLCRYVGHRLKPDNRRDNGYGGQFHACHAEKQLIAFFVHKHLFLPHEIDAETEISELSIQDLPDGRFEELIKKRELRRQLSNLAAATPPISLNTATILTSRPCCDDCREFVKRTNSELGINIGLVESTLPCAEV</sequence>
<proteinExistence type="predicted"/>
<dbReference type="PROSITE" id="PS50297">
    <property type="entry name" value="ANK_REP_REGION"/>
    <property type="match status" value="2"/>
</dbReference>
<comment type="caution">
    <text evidence="5">The sequence shown here is derived from an EMBL/GenBank/DDBJ whole genome shotgun (WGS) entry which is preliminary data.</text>
</comment>
<evidence type="ECO:0000256" key="1">
    <source>
        <dbReference type="ARBA" id="ARBA00022737"/>
    </source>
</evidence>
<evidence type="ECO:0000313" key="5">
    <source>
        <dbReference type="EMBL" id="KAK7737606.1"/>
    </source>
</evidence>
<dbReference type="SUPFAM" id="SSF48403">
    <property type="entry name" value="Ankyrin repeat"/>
    <property type="match status" value="1"/>
</dbReference>
<feature type="repeat" description="ANK" evidence="3">
    <location>
        <begin position="143"/>
        <end position="175"/>
    </location>
</feature>
<dbReference type="SMART" id="SM00248">
    <property type="entry name" value="ANK"/>
    <property type="match status" value="2"/>
</dbReference>
<evidence type="ECO:0000256" key="3">
    <source>
        <dbReference type="PROSITE-ProRule" id="PRU00023"/>
    </source>
</evidence>
<feature type="repeat" description="ANK" evidence="3">
    <location>
        <begin position="176"/>
        <end position="202"/>
    </location>
</feature>
<dbReference type="InterPro" id="IPR036770">
    <property type="entry name" value="Ankyrin_rpt-contain_sf"/>
</dbReference>
<reference evidence="5 6" key="1">
    <citation type="submission" date="2024-02" db="EMBL/GenBank/DDBJ databases">
        <title>De novo assembly and annotation of 12 fungi associated with fruit tree decline syndrome in Ontario, Canada.</title>
        <authorList>
            <person name="Sulman M."/>
            <person name="Ellouze W."/>
            <person name="Ilyukhin E."/>
        </authorList>
    </citation>
    <scope>NUCLEOTIDE SEQUENCE [LARGE SCALE GENOMIC DNA]</scope>
    <source>
        <strain evidence="5 6">M169</strain>
    </source>
</reference>
<dbReference type="InterPro" id="IPR051637">
    <property type="entry name" value="Ank_repeat_dom-contain_49"/>
</dbReference>
<organism evidence="5 6">
    <name type="scientific">Diaporthe eres</name>
    <name type="common">Phomopsis oblonga</name>
    <dbReference type="NCBI Taxonomy" id="83184"/>
    <lineage>
        <taxon>Eukaryota</taxon>
        <taxon>Fungi</taxon>
        <taxon>Dikarya</taxon>
        <taxon>Ascomycota</taxon>
        <taxon>Pezizomycotina</taxon>
        <taxon>Sordariomycetes</taxon>
        <taxon>Sordariomycetidae</taxon>
        <taxon>Diaporthales</taxon>
        <taxon>Diaporthaceae</taxon>
        <taxon>Diaporthe</taxon>
        <taxon>Diaporthe eres species complex</taxon>
    </lineage>
</organism>
<evidence type="ECO:0000259" key="4">
    <source>
        <dbReference type="Pfam" id="PF24120"/>
    </source>
</evidence>
<dbReference type="EMBL" id="JAKNSF020000007">
    <property type="protein sequence ID" value="KAK7737606.1"/>
    <property type="molecule type" value="Genomic_DNA"/>
</dbReference>
<dbReference type="Pfam" id="PF24120">
    <property type="entry name" value="SsdA_C"/>
    <property type="match status" value="1"/>
</dbReference>
<name>A0ABR1PIH9_DIAER</name>
<feature type="domain" description="Single-strand DNA deaminase toxin A-like C-terminal" evidence="4">
    <location>
        <begin position="313"/>
        <end position="374"/>
    </location>
</feature>
<dbReference type="PANTHER" id="PTHR24180:SF45">
    <property type="entry name" value="POLY [ADP-RIBOSE] POLYMERASE TANKYRASE"/>
    <property type="match status" value="1"/>
</dbReference>
<dbReference type="PROSITE" id="PS50088">
    <property type="entry name" value="ANK_REPEAT"/>
    <property type="match status" value="2"/>
</dbReference>
<dbReference type="InterPro" id="IPR057517">
    <property type="entry name" value="SsdA-like_C"/>
</dbReference>
<dbReference type="PANTHER" id="PTHR24180">
    <property type="entry name" value="CYCLIN-DEPENDENT KINASE INHIBITOR 2C-RELATED"/>
    <property type="match status" value="1"/>
</dbReference>
<keyword evidence="6" id="KW-1185">Reference proteome</keyword>
<dbReference type="Pfam" id="PF12796">
    <property type="entry name" value="Ank_2"/>
    <property type="match status" value="1"/>
</dbReference>
<gene>
    <name evidence="5" type="ORF">SLS63_002735</name>
</gene>
<evidence type="ECO:0000313" key="6">
    <source>
        <dbReference type="Proteomes" id="UP001430848"/>
    </source>
</evidence>
<dbReference type="Gene3D" id="1.25.40.20">
    <property type="entry name" value="Ankyrin repeat-containing domain"/>
    <property type="match status" value="1"/>
</dbReference>
<keyword evidence="2 3" id="KW-0040">ANK repeat</keyword>
<protein>
    <recommendedName>
        <fullName evidence="4">Single-strand DNA deaminase toxin A-like C-terminal domain-containing protein</fullName>
    </recommendedName>
</protein>